<sequence>MTRLAVEGGPSMESLQEKAGVVSVNCSIELFRPQCPTVVSSVCEVTQTVAVAACVCLCCGLRTLDSGS</sequence>
<evidence type="ECO:0000313" key="1">
    <source>
        <dbReference type="EMBL" id="JAH95993.1"/>
    </source>
</evidence>
<protein>
    <submittedName>
        <fullName evidence="1">Uncharacterized protein</fullName>
    </submittedName>
</protein>
<organism evidence="1">
    <name type="scientific">Anguilla anguilla</name>
    <name type="common">European freshwater eel</name>
    <name type="synonym">Muraena anguilla</name>
    <dbReference type="NCBI Taxonomy" id="7936"/>
    <lineage>
        <taxon>Eukaryota</taxon>
        <taxon>Metazoa</taxon>
        <taxon>Chordata</taxon>
        <taxon>Craniata</taxon>
        <taxon>Vertebrata</taxon>
        <taxon>Euteleostomi</taxon>
        <taxon>Actinopterygii</taxon>
        <taxon>Neopterygii</taxon>
        <taxon>Teleostei</taxon>
        <taxon>Anguilliformes</taxon>
        <taxon>Anguillidae</taxon>
        <taxon>Anguilla</taxon>
    </lineage>
</organism>
<accession>A0A0E9X2T3</accession>
<dbReference type="AlphaFoldDB" id="A0A0E9X2T3"/>
<reference evidence="1" key="2">
    <citation type="journal article" date="2015" name="Fish Shellfish Immunol.">
        <title>Early steps in the European eel (Anguilla anguilla)-Vibrio vulnificus interaction in the gills: Role of the RtxA13 toxin.</title>
        <authorList>
            <person name="Callol A."/>
            <person name="Pajuelo D."/>
            <person name="Ebbesson L."/>
            <person name="Teles M."/>
            <person name="MacKenzie S."/>
            <person name="Amaro C."/>
        </authorList>
    </citation>
    <scope>NUCLEOTIDE SEQUENCE</scope>
</reference>
<name>A0A0E9X2T3_ANGAN</name>
<reference evidence="1" key="1">
    <citation type="submission" date="2014-11" db="EMBL/GenBank/DDBJ databases">
        <authorList>
            <person name="Amaro Gonzalez C."/>
        </authorList>
    </citation>
    <scope>NUCLEOTIDE SEQUENCE</scope>
</reference>
<proteinExistence type="predicted"/>
<dbReference type="EMBL" id="GBXM01012584">
    <property type="protein sequence ID" value="JAH95993.1"/>
    <property type="molecule type" value="Transcribed_RNA"/>
</dbReference>